<dbReference type="PANTHER" id="PTHR30105:SF2">
    <property type="entry name" value="DIVERGENT POLYSACCHARIDE DEACETYLASE SUPERFAMILY"/>
    <property type="match status" value="1"/>
</dbReference>
<evidence type="ECO:0000313" key="1">
    <source>
        <dbReference type="EMBL" id="QNS14454.1"/>
    </source>
</evidence>
<dbReference type="GO" id="GO:0005975">
    <property type="term" value="P:carbohydrate metabolic process"/>
    <property type="evidence" value="ECO:0007669"/>
    <property type="project" value="InterPro"/>
</dbReference>
<dbReference type="InterPro" id="IPR011330">
    <property type="entry name" value="Glyco_hydro/deAcase_b/a-brl"/>
</dbReference>
<reference evidence="1 2" key="1">
    <citation type="submission" date="2020-09" db="EMBL/GenBank/DDBJ databases">
        <title>Mannheimia bovis sp.nov., isolated from a cow.</title>
        <authorList>
            <person name="Li F."/>
        </authorList>
    </citation>
    <scope>NUCLEOTIDE SEQUENCE [LARGE SCALE GENOMIC DNA]</scope>
    <source>
        <strain evidence="1 2">ZY190616</strain>
    </source>
</reference>
<dbReference type="Gene3D" id="3.20.20.370">
    <property type="entry name" value="Glycoside hydrolase/deacetylase"/>
    <property type="match status" value="1"/>
</dbReference>
<dbReference type="PANTHER" id="PTHR30105">
    <property type="entry name" value="UNCHARACTERIZED YIBQ-RELATED"/>
    <property type="match status" value="1"/>
</dbReference>
<dbReference type="RefSeq" id="WP_188156108.1">
    <property type="nucleotide sequence ID" value="NZ_CP061280.1"/>
</dbReference>
<sequence>MRKQIYKRLNFTIFLQITLILHILVLFSPLAEAGKIAIVIDDVGYRVKEDREILSLPKEVSVAIIPFSPYATERAKEAYAQKRDILIHLPMQPKSKQLIEANSVKIGDSEEKIRKLIDSSRGQVPYAIGLNNHMGSGATSDPATMQYLMTVLKEQSLFFLDSKTIGSSVAAKTARQVGINTLERDIFLDDSDLLSDVQKQFSQAIQYARKNGLAIVIGHPRKNTISVLKQHLTQLPKDIELIGVGALWRNEKVVPEKPFIMLFEQEPALTSVPPYESVPLLRGIPK</sequence>
<dbReference type="InterPro" id="IPR006837">
    <property type="entry name" value="Divergent_DAC"/>
</dbReference>
<dbReference type="AlphaFoldDB" id="A0A7H1C0E9"/>
<proteinExistence type="predicted"/>
<dbReference type="Pfam" id="PF04748">
    <property type="entry name" value="Polysacc_deac_2"/>
    <property type="match status" value="1"/>
</dbReference>
<dbReference type="CDD" id="cd10936">
    <property type="entry name" value="CE4_DAC2"/>
    <property type="match status" value="1"/>
</dbReference>
<accession>A0A7H1C0E9</accession>
<dbReference type="SUPFAM" id="SSF88713">
    <property type="entry name" value="Glycoside hydrolase/deacetylase"/>
    <property type="match status" value="1"/>
</dbReference>
<dbReference type="Proteomes" id="UP000576260">
    <property type="component" value="Chromosome"/>
</dbReference>
<dbReference type="KEGG" id="mbos:ICJ55_06705"/>
<name>A0A7H1C0E9_9PAST</name>
<gene>
    <name evidence="1" type="ORF">ICJ55_06705</name>
</gene>
<evidence type="ECO:0000313" key="2">
    <source>
        <dbReference type="Proteomes" id="UP000576260"/>
    </source>
</evidence>
<dbReference type="EMBL" id="CP061280">
    <property type="protein sequence ID" value="QNS14454.1"/>
    <property type="molecule type" value="Genomic_DNA"/>
</dbReference>
<organism evidence="1 2">
    <name type="scientific">Mannheimia bovis</name>
    <dbReference type="NCBI Taxonomy" id="2770636"/>
    <lineage>
        <taxon>Bacteria</taxon>
        <taxon>Pseudomonadati</taxon>
        <taxon>Pseudomonadota</taxon>
        <taxon>Gammaproteobacteria</taxon>
        <taxon>Pasteurellales</taxon>
        <taxon>Pasteurellaceae</taxon>
        <taxon>Mannheimia</taxon>
    </lineage>
</organism>
<keyword evidence="2" id="KW-1185">Reference proteome</keyword>
<protein>
    <submittedName>
        <fullName evidence="1">Divergent polysaccharide deacetylase family protein</fullName>
    </submittedName>
</protein>